<comment type="caution">
    <text evidence="1">The sequence shown here is derived from an EMBL/GenBank/DDBJ whole genome shotgun (WGS) entry which is preliminary data.</text>
</comment>
<gene>
    <name evidence="1" type="ORF">EVAR_17362_1</name>
</gene>
<accession>A0A4C1WG23</accession>
<reference evidence="1 2" key="1">
    <citation type="journal article" date="2019" name="Commun. Biol.">
        <title>The bagworm genome reveals a unique fibroin gene that provides high tensile strength.</title>
        <authorList>
            <person name="Kono N."/>
            <person name="Nakamura H."/>
            <person name="Ohtoshi R."/>
            <person name="Tomita M."/>
            <person name="Numata K."/>
            <person name="Arakawa K."/>
        </authorList>
    </citation>
    <scope>NUCLEOTIDE SEQUENCE [LARGE SCALE GENOMIC DNA]</scope>
</reference>
<dbReference type="EMBL" id="BGZK01000558">
    <property type="protein sequence ID" value="GBP50101.1"/>
    <property type="molecule type" value="Genomic_DNA"/>
</dbReference>
<dbReference type="Proteomes" id="UP000299102">
    <property type="component" value="Unassembled WGS sequence"/>
</dbReference>
<keyword evidence="2" id="KW-1185">Reference proteome</keyword>
<protein>
    <submittedName>
        <fullName evidence="1">Uncharacterized protein</fullName>
    </submittedName>
</protein>
<evidence type="ECO:0000313" key="1">
    <source>
        <dbReference type="EMBL" id="GBP50101.1"/>
    </source>
</evidence>
<dbReference type="AlphaFoldDB" id="A0A4C1WG23"/>
<name>A0A4C1WG23_EUMVA</name>
<evidence type="ECO:0000313" key="2">
    <source>
        <dbReference type="Proteomes" id="UP000299102"/>
    </source>
</evidence>
<dbReference type="OrthoDB" id="7450430at2759"/>
<sequence length="68" mass="7691">MITVNLQLPDTNEEEQRHPFERLKDLVKDRKSIEKQTVLQRNSSASPDGIVGDDTVVEESVLAANKKE</sequence>
<organism evidence="1 2">
    <name type="scientific">Eumeta variegata</name>
    <name type="common">Bagworm moth</name>
    <name type="synonym">Eumeta japonica</name>
    <dbReference type="NCBI Taxonomy" id="151549"/>
    <lineage>
        <taxon>Eukaryota</taxon>
        <taxon>Metazoa</taxon>
        <taxon>Ecdysozoa</taxon>
        <taxon>Arthropoda</taxon>
        <taxon>Hexapoda</taxon>
        <taxon>Insecta</taxon>
        <taxon>Pterygota</taxon>
        <taxon>Neoptera</taxon>
        <taxon>Endopterygota</taxon>
        <taxon>Lepidoptera</taxon>
        <taxon>Glossata</taxon>
        <taxon>Ditrysia</taxon>
        <taxon>Tineoidea</taxon>
        <taxon>Psychidae</taxon>
        <taxon>Oiketicinae</taxon>
        <taxon>Eumeta</taxon>
    </lineage>
</organism>
<proteinExistence type="predicted"/>